<dbReference type="AlphaFoldDB" id="A0A154MVD4"/>
<sequence length="206" mass="21484">MTGDLGRRAVFGMAATAGGALLTGGTADAKESTVDSTVDDKSRATPSFTVVDKRGRQRFLLDSRKPPLIIDGRTYPPERRSGPENGSYLIFNDETGDEKGGLLVHPTGGHIAFDYPHAVDGISLSLSAKDGVGGAGLTINGVPDPDAGPGVRATPRAAFGCHTTFGAQLALCDSQGRPRIVLQVDENDRPTIKILDGDGKTVNELA</sequence>
<comment type="caution">
    <text evidence="1">The sequence shown here is derived from an EMBL/GenBank/DDBJ whole genome shotgun (WGS) entry which is preliminary data.</text>
</comment>
<dbReference type="InterPro" id="IPR006311">
    <property type="entry name" value="TAT_signal"/>
</dbReference>
<keyword evidence="4" id="KW-1185">Reference proteome</keyword>
<gene>
    <name evidence="2" type="ORF">ATP06_0200765</name>
    <name evidence="1" type="ORF">AVL48_20375</name>
</gene>
<reference evidence="1 3" key="1">
    <citation type="submission" date="2015-12" db="EMBL/GenBank/DDBJ databases">
        <title>Amycolatopsis regifaucium genome sequencing and assembly.</title>
        <authorList>
            <person name="Mayilraj S."/>
        </authorList>
    </citation>
    <scope>NUCLEOTIDE SEQUENCE [LARGE SCALE GENOMIC DNA]</scope>
    <source>
        <strain evidence="1 3">GY080</strain>
    </source>
</reference>
<dbReference type="EMBL" id="LQCI01000002">
    <property type="protein sequence ID" value="KZB88308.1"/>
    <property type="molecule type" value="Genomic_DNA"/>
</dbReference>
<dbReference type="OrthoDB" id="1349101at2"/>
<dbReference type="Proteomes" id="UP000186883">
    <property type="component" value="Unassembled WGS sequence"/>
</dbReference>
<evidence type="ECO:0000313" key="2">
    <source>
        <dbReference type="EMBL" id="OKA11421.1"/>
    </source>
</evidence>
<proteinExistence type="predicted"/>
<reference evidence="2 4" key="2">
    <citation type="submission" date="2016-11" db="EMBL/GenBank/DDBJ databases">
        <title>Genome sequencing of Amycolatopsis regifaucium.</title>
        <authorList>
            <person name="Mayilraj S."/>
            <person name="Kaur N."/>
        </authorList>
    </citation>
    <scope>NUCLEOTIDE SEQUENCE [LARGE SCALE GENOMIC DNA]</scope>
    <source>
        <strain evidence="2 4">GY080</strain>
    </source>
</reference>
<accession>A0A154MVD4</accession>
<protein>
    <submittedName>
        <fullName evidence="1">Uncharacterized protein</fullName>
    </submittedName>
</protein>
<dbReference type="PROSITE" id="PS51318">
    <property type="entry name" value="TAT"/>
    <property type="match status" value="1"/>
</dbReference>
<evidence type="ECO:0000313" key="1">
    <source>
        <dbReference type="EMBL" id="KZB88308.1"/>
    </source>
</evidence>
<dbReference type="RefSeq" id="WP_061983665.1">
    <property type="nucleotide sequence ID" value="NZ_FOPQ01000004.1"/>
</dbReference>
<evidence type="ECO:0000313" key="4">
    <source>
        <dbReference type="Proteomes" id="UP000186883"/>
    </source>
</evidence>
<name>A0A154MVD4_9PSEU</name>
<evidence type="ECO:0000313" key="3">
    <source>
        <dbReference type="Proteomes" id="UP000076321"/>
    </source>
</evidence>
<organism evidence="1 3">
    <name type="scientific">Amycolatopsis regifaucium</name>
    <dbReference type="NCBI Taxonomy" id="546365"/>
    <lineage>
        <taxon>Bacteria</taxon>
        <taxon>Bacillati</taxon>
        <taxon>Actinomycetota</taxon>
        <taxon>Actinomycetes</taxon>
        <taxon>Pseudonocardiales</taxon>
        <taxon>Pseudonocardiaceae</taxon>
        <taxon>Amycolatopsis</taxon>
    </lineage>
</organism>
<dbReference type="Proteomes" id="UP000076321">
    <property type="component" value="Unassembled WGS sequence"/>
</dbReference>
<dbReference type="EMBL" id="LOBU02000001">
    <property type="protein sequence ID" value="OKA11421.1"/>
    <property type="molecule type" value="Genomic_DNA"/>
</dbReference>